<evidence type="ECO:0000256" key="5">
    <source>
        <dbReference type="ARBA" id="ARBA00022723"/>
    </source>
</evidence>
<keyword evidence="9 13" id="KW-0482">Metalloprotease</keyword>
<keyword evidence="7 13" id="KW-0378">Hydrolase</keyword>
<gene>
    <name evidence="16" type="ORF">BJ508DRAFT_216879</name>
</gene>
<feature type="binding site" evidence="12">
    <location>
        <position position="416"/>
    </location>
    <ligand>
        <name>Zn(2+)</name>
        <dbReference type="ChEBI" id="CHEBI:29105"/>
        <note>catalytic</note>
    </ligand>
</feature>
<evidence type="ECO:0000256" key="9">
    <source>
        <dbReference type="ARBA" id="ARBA00023049"/>
    </source>
</evidence>
<name>A0A3N4HEG0_ASCIM</name>
<dbReference type="GO" id="GO:0008270">
    <property type="term" value="F:zinc ion binding"/>
    <property type="evidence" value="ECO:0007669"/>
    <property type="project" value="InterPro"/>
</dbReference>
<dbReference type="InterPro" id="IPR001842">
    <property type="entry name" value="Peptidase_M36"/>
</dbReference>
<comment type="cofactor">
    <cofactor evidence="12">
        <name>Zn(2+)</name>
        <dbReference type="ChEBI" id="CHEBI:29105"/>
    </cofactor>
    <text evidence="12">Binds 1 zinc ion per subunit.</text>
</comment>
<dbReference type="Gene3D" id="3.10.170.10">
    <property type="match status" value="1"/>
</dbReference>
<dbReference type="Pfam" id="PF07504">
    <property type="entry name" value="FTP"/>
    <property type="match status" value="1"/>
</dbReference>
<comment type="subcellular location">
    <subcellularLocation>
        <location evidence="1 13">Secreted</location>
    </subcellularLocation>
</comment>
<feature type="compositionally biased region" description="Polar residues" evidence="14">
    <location>
        <begin position="336"/>
        <end position="351"/>
    </location>
</feature>
<dbReference type="Gene3D" id="1.10.390.10">
    <property type="entry name" value="Neutral Protease Domain 2"/>
    <property type="match status" value="1"/>
</dbReference>
<organism evidence="16 17">
    <name type="scientific">Ascobolus immersus RN42</name>
    <dbReference type="NCBI Taxonomy" id="1160509"/>
    <lineage>
        <taxon>Eukaryota</taxon>
        <taxon>Fungi</taxon>
        <taxon>Dikarya</taxon>
        <taxon>Ascomycota</taxon>
        <taxon>Pezizomycotina</taxon>
        <taxon>Pezizomycetes</taxon>
        <taxon>Pezizales</taxon>
        <taxon>Ascobolaceae</taxon>
        <taxon>Ascobolus</taxon>
    </lineage>
</organism>
<dbReference type="PRINTS" id="PR00999">
    <property type="entry name" value="FUNGALYSIN"/>
</dbReference>
<evidence type="ECO:0000259" key="15">
    <source>
        <dbReference type="Pfam" id="PF07504"/>
    </source>
</evidence>
<reference evidence="16 17" key="1">
    <citation type="journal article" date="2018" name="Nat. Ecol. Evol.">
        <title>Pezizomycetes genomes reveal the molecular basis of ectomycorrhizal truffle lifestyle.</title>
        <authorList>
            <person name="Murat C."/>
            <person name="Payen T."/>
            <person name="Noel B."/>
            <person name="Kuo A."/>
            <person name="Morin E."/>
            <person name="Chen J."/>
            <person name="Kohler A."/>
            <person name="Krizsan K."/>
            <person name="Balestrini R."/>
            <person name="Da Silva C."/>
            <person name="Montanini B."/>
            <person name="Hainaut M."/>
            <person name="Levati E."/>
            <person name="Barry K.W."/>
            <person name="Belfiori B."/>
            <person name="Cichocki N."/>
            <person name="Clum A."/>
            <person name="Dockter R.B."/>
            <person name="Fauchery L."/>
            <person name="Guy J."/>
            <person name="Iotti M."/>
            <person name="Le Tacon F."/>
            <person name="Lindquist E.A."/>
            <person name="Lipzen A."/>
            <person name="Malagnac F."/>
            <person name="Mello A."/>
            <person name="Molinier V."/>
            <person name="Miyauchi S."/>
            <person name="Poulain J."/>
            <person name="Riccioni C."/>
            <person name="Rubini A."/>
            <person name="Sitrit Y."/>
            <person name="Splivallo R."/>
            <person name="Traeger S."/>
            <person name="Wang M."/>
            <person name="Zifcakova L."/>
            <person name="Wipf D."/>
            <person name="Zambonelli A."/>
            <person name="Paolocci F."/>
            <person name="Nowrousian M."/>
            <person name="Ottonello S."/>
            <person name="Baldrian P."/>
            <person name="Spatafora J.W."/>
            <person name="Henrissat B."/>
            <person name="Nagy L.G."/>
            <person name="Aury J.M."/>
            <person name="Wincker P."/>
            <person name="Grigoriev I.V."/>
            <person name="Bonfante P."/>
            <person name="Martin F.M."/>
        </authorList>
    </citation>
    <scope>NUCLEOTIDE SEQUENCE [LARGE SCALE GENOMIC DNA]</scope>
    <source>
        <strain evidence="16 17">RN42</strain>
    </source>
</reference>
<dbReference type="InterPro" id="IPR027268">
    <property type="entry name" value="Peptidase_M4/M1_CTD_sf"/>
</dbReference>
<dbReference type="PANTHER" id="PTHR33478:SF1">
    <property type="entry name" value="EXTRACELLULAR METALLOPROTEINASE MEP"/>
    <property type="match status" value="1"/>
</dbReference>
<dbReference type="GO" id="GO:0006508">
    <property type="term" value="P:proteolysis"/>
    <property type="evidence" value="ECO:0007669"/>
    <property type="project" value="UniProtKB-KW"/>
</dbReference>
<dbReference type="InterPro" id="IPR050371">
    <property type="entry name" value="Fungal_virulence_M36"/>
</dbReference>
<dbReference type="OrthoDB" id="3227768at2759"/>
<dbReference type="GO" id="GO:0005576">
    <property type="term" value="C:extracellular region"/>
    <property type="evidence" value="ECO:0007669"/>
    <property type="project" value="UniProtKB-SubCell"/>
</dbReference>
<dbReference type="EMBL" id="ML119854">
    <property type="protein sequence ID" value="RPA72612.1"/>
    <property type="molecule type" value="Genomic_DNA"/>
</dbReference>
<evidence type="ECO:0000313" key="17">
    <source>
        <dbReference type="Proteomes" id="UP000275078"/>
    </source>
</evidence>
<evidence type="ECO:0000256" key="11">
    <source>
        <dbReference type="PIRSR" id="PIRSR601842-1"/>
    </source>
</evidence>
<evidence type="ECO:0000313" key="16">
    <source>
        <dbReference type="EMBL" id="RPA72612.1"/>
    </source>
</evidence>
<dbReference type="PANTHER" id="PTHR33478">
    <property type="entry name" value="EXTRACELLULAR METALLOPROTEINASE MEP"/>
    <property type="match status" value="1"/>
</dbReference>
<evidence type="ECO:0000256" key="12">
    <source>
        <dbReference type="PIRSR" id="PIRSR601842-2"/>
    </source>
</evidence>
<accession>A0A3N4HEG0</accession>
<feature type="active site" evidence="11">
    <location>
        <position position="387"/>
    </location>
</feature>
<dbReference type="Pfam" id="PF02128">
    <property type="entry name" value="Peptidase_M36"/>
    <property type="match status" value="1"/>
</dbReference>
<feature type="domain" description="FTP" evidence="15">
    <location>
        <begin position="30"/>
        <end position="75"/>
    </location>
</feature>
<dbReference type="InterPro" id="IPR011096">
    <property type="entry name" value="FTP_domain"/>
</dbReference>
<evidence type="ECO:0000256" key="4">
    <source>
        <dbReference type="ARBA" id="ARBA00022670"/>
    </source>
</evidence>
<proteinExistence type="inferred from homology"/>
<evidence type="ECO:0000256" key="2">
    <source>
        <dbReference type="ARBA" id="ARBA00006006"/>
    </source>
</evidence>
<dbReference type="CDD" id="cd09596">
    <property type="entry name" value="M36"/>
    <property type="match status" value="1"/>
</dbReference>
<feature type="region of interest" description="Disordered" evidence="14">
    <location>
        <begin position="327"/>
        <end position="355"/>
    </location>
</feature>
<keyword evidence="17" id="KW-1185">Reference proteome</keyword>
<evidence type="ECO:0000256" key="13">
    <source>
        <dbReference type="RuleBase" id="RU364017"/>
    </source>
</evidence>
<evidence type="ECO:0000256" key="6">
    <source>
        <dbReference type="ARBA" id="ARBA00022729"/>
    </source>
</evidence>
<protein>
    <recommendedName>
        <fullName evidence="13">Extracellular metalloproteinase</fullName>
        <ecNumber evidence="13">3.4.24.-</ecNumber>
    </recommendedName>
    <alternativeName>
        <fullName evidence="13">Fungalysin</fullName>
    </alternativeName>
</protein>
<evidence type="ECO:0000256" key="14">
    <source>
        <dbReference type="SAM" id="MobiDB-lite"/>
    </source>
</evidence>
<keyword evidence="3 13" id="KW-0964">Secreted</keyword>
<evidence type="ECO:0000256" key="8">
    <source>
        <dbReference type="ARBA" id="ARBA00022833"/>
    </source>
</evidence>
<feature type="binding site" evidence="12">
    <location>
        <position position="390"/>
    </location>
    <ligand>
        <name>Zn(2+)</name>
        <dbReference type="ChEBI" id="CHEBI:29105"/>
        <note>catalytic</note>
    </ligand>
</feature>
<evidence type="ECO:0000256" key="3">
    <source>
        <dbReference type="ARBA" id="ARBA00022525"/>
    </source>
</evidence>
<sequence>MTILRKRDVTASDPISAAEEHIKTIAEGTEFAKTDSYTSPDTGITHVHFVQTYNGVVVENARANVNVAKDNSIFSSGISFVKGEIKASAVTKRDLQIGALKALKGAIKALDLPIKADKAKEVEGGSGLIGRRSDEVTIKNVEGVVSDPVATSAYYNVNGELKLIWKIEADIDENWLLIYADALKEGIVYSVADYVADAQYNVYPFGVNDPTEGSRQLVTDPANLVTSPNGYHKVGSTSYTVTRGNNGIAQENWSGSTSTTGYLTNQRPSGGSSNIYNFPYDISASDPKTYINASVTQLFYTSNVYHDLLEALGFTEAAGNFEDVNTSGQGRGNDAVQLNAQDGSGTNNANFATPADGQRPRMRMYLWNAVPGAKRDCSFDAGVVIHEYTHGLSNRLTGGASNSACLSTSEGRGMGEGWSDFFATAVRIKAGDTRNTNYAMGDWVNGAGIRRYPYSVSMTTNPTTYALLDDSSWKSGAPHTFGSIWANMLYEVLWNLIDKYGYTENRFPVFASGSALPTKGVPAAMKIVLEGLKLQPCQPTFITARNAILDADVALSGGANKCEIWRPFAKRGLGTDATLVSGVHKNGFALPSGC</sequence>
<feature type="binding site" evidence="12">
    <location>
        <position position="197"/>
    </location>
    <ligand>
        <name>Zn(2+)</name>
        <dbReference type="ChEBI" id="CHEBI:29105"/>
        <note>catalytic</note>
    </ligand>
</feature>
<dbReference type="STRING" id="1160509.A0A3N4HEG0"/>
<dbReference type="EC" id="3.4.24.-" evidence="13"/>
<feature type="binding site" evidence="12">
    <location>
        <position position="386"/>
    </location>
    <ligand>
        <name>Zn(2+)</name>
        <dbReference type="ChEBI" id="CHEBI:29105"/>
        <note>catalytic</note>
    </ligand>
</feature>
<evidence type="ECO:0000256" key="10">
    <source>
        <dbReference type="ARBA" id="ARBA00023145"/>
    </source>
</evidence>
<dbReference type="GO" id="GO:0004222">
    <property type="term" value="F:metalloendopeptidase activity"/>
    <property type="evidence" value="ECO:0007669"/>
    <property type="project" value="InterPro"/>
</dbReference>
<dbReference type="Proteomes" id="UP000275078">
    <property type="component" value="Unassembled WGS sequence"/>
</dbReference>
<keyword evidence="8 12" id="KW-0862">Zinc</keyword>
<keyword evidence="10 13" id="KW-0865">Zymogen</keyword>
<comment type="similarity">
    <text evidence="2 13">Belongs to the peptidase M36 family.</text>
</comment>
<keyword evidence="6" id="KW-0732">Signal</keyword>
<evidence type="ECO:0000256" key="7">
    <source>
        <dbReference type="ARBA" id="ARBA00022801"/>
    </source>
</evidence>
<dbReference type="AlphaFoldDB" id="A0A3N4HEG0"/>
<keyword evidence="5 12" id="KW-0479">Metal-binding</keyword>
<keyword evidence="4 13" id="KW-0645">Protease</keyword>
<evidence type="ECO:0000256" key="1">
    <source>
        <dbReference type="ARBA" id="ARBA00004613"/>
    </source>
</evidence>
<dbReference type="SUPFAM" id="SSF55486">
    <property type="entry name" value="Metalloproteases ('zincins'), catalytic domain"/>
    <property type="match status" value="1"/>
</dbReference>